<reference evidence="3 4" key="1">
    <citation type="submission" date="2016-12" db="EMBL/GenBank/DDBJ databases">
        <authorList>
            <person name="Song W.-J."/>
            <person name="Kurnit D.M."/>
        </authorList>
    </citation>
    <scope>NUCLEOTIDE SEQUENCE [LARGE SCALE GENOMIC DNA]</scope>
    <source>
        <strain evidence="3 4">175</strain>
    </source>
</reference>
<evidence type="ECO:0000313" key="3">
    <source>
        <dbReference type="EMBL" id="SMF96202.1"/>
    </source>
</evidence>
<proteinExistence type="predicted"/>
<dbReference type="InterPro" id="IPR036147">
    <property type="entry name" value="Anti-sigma_E_RseA_N_sf"/>
</dbReference>
<dbReference type="Proteomes" id="UP000192923">
    <property type="component" value="Unassembled WGS sequence"/>
</dbReference>
<keyword evidence="1" id="KW-0812">Transmembrane</keyword>
<gene>
    <name evidence="3" type="ORF">SAMN02949497_3592</name>
</gene>
<evidence type="ECO:0000313" key="4">
    <source>
        <dbReference type="Proteomes" id="UP000192923"/>
    </source>
</evidence>
<dbReference type="GO" id="GO:0016989">
    <property type="term" value="F:sigma factor antagonist activity"/>
    <property type="evidence" value="ECO:0007669"/>
    <property type="project" value="InterPro"/>
</dbReference>
<dbReference type="CDD" id="cd16328">
    <property type="entry name" value="RseA_N"/>
    <property type="match status" value="1"/>
</dbReference>
<dbReference type="RefSeq" id="WP_085215068.1">
    <property type="nucleotide sequence ID" value="NZ_FXAM01000001.1"/>
</dbReference>
<dbReference type="InterPro" id="IPR052383">
    <property type="entry name" value="Anti-sigma-E_RseA-like"/>
</dbReference>
<feature type="transmembrane region" description="Helical" evidence="1">
    <location>
        <begin position="96"/>
        <end position="116"/>
    </location>
</feature>
<dbReference type="PANTHER" id="PTHR38104">
    <property type="match status" value="1"/>
</dbReference>
<dbReference type="SUPFAM" id="SSF89069">
    <property type="entry name" value="N-terminal, cytoplasmic domain of anti-sigmaE factor RseA"/>
    <property type="match status" value="1"/>
</dbReference>
<dbReference type="Gene3D" id="1.10.10.880">
    <property type="entry name" value="Anti sigma-E protein RseA, N-terminal domain"/>
    <property type="match status" value="1"/>
</dbReference>
<feature type="domain" description="Anti sigma-E protein RseA N-terminal" evidence="2">
    <location>
        <begin position="7"/>
        <end position="84"/>
    </location>
</feature>
<evidence type="ECO:0000256" key="1">
    <source>
        <dbReference type="SAM" id="Phobius"/>
    </source>
</evidence>
<keyword evidence="4" id="KW-1185">Reference proteome</keyword>
<accession>A0A1Y6D6P7</accession>
<dbReference type="STRING" id="1760988.SAMN02949497_3592"/>
<sequence length="174" mass="18647">MIEDSLKQKLSLMLDDELGRDESLKLLAGIESDPALRAQWHRYNLVGMALRSQSSLVPDSGFVDRISAALADEPTILAPQAAKSATRRDMGYRDKAVTLALAASLAAVAVMVGQSLHDYSPMNGPNVIGQAGDTQASVDPEFRDYLVAHYETAYLSGAQGMLPSVRLVSSGSPR</sequence>
<organism evidence="3 4">
    <name type="scientific">Methylomagnum ishizawai</name>
    <dbReference type="NCBI Taxonomy" id="1760988"/>
    <lineage>
        <taxon>Bacteria</taxon>
        <taxon>Pseudomonadati</taxon>
        <taxon>Pseudomonadota</taxon>
        <taxon>Gammaproteobacteria</taxon>
        <taxon>Methylococcales</taxon>
        <taxon>Methylococcaceae</taxon>
        <taxon>Methylomagnum</taxon>
    </lineage>
</organism>
<dbReference type="InterPro" id="IPR005572">
    <property type="entry name" value="Anti-sigma_E_RseA_N"/>
</dbReference>
<dbReference type="PANTHER" id="PTHR38104:SF1">
    <property type="entry name" value="ANTI-SIGMA-E FACTOR RSEA"/>
    <property type="match status" value="1"/>
</dbReference>
<keyword evidence="1" id="KW-0472">Membrane</keyword>
<evidence type="ECO:0000259" key="2">
    <source>
        <dbReference type="Pfam" id="PF03872"/>
    </source>
</evidence>
<dbReference type="EMBL" id="FXAM01000001">
    <property type="protein sequence ID" value="SMF96202.1"/>
    <property type="molecule type" value="Genomic_DNA"/>
</dbReference>
<dbReference type="OrthoDB" id="5298512at2"/>
<dbReference type="Pfam" id="PF03872">
    <property type="entry name" value="RseA_N"/>
    <property type="match status" value="1"/>
</dbReference>
<protein>
    <submittedName>
        <fullName evidence="3">Anti sigma-E protein RseA, N-terminal domain</fullName>
    </submittedName>
</protein>
<name>A0A1Y6D6P7_9GAMM</name>
<keyword evidence="1" id="KW-1133">Transmembrane helix</keyword>
<dbReference type="AlphaFoldDB" id="A0A1Y6D6P7"/>